<dbReference type="Proteomes" id="UP000320012">
    <property type="component" value="Unassembled WGS sequence"/>
</dbReference>
<accession>A0A9Q8JLE6</accession>
<sequence length="104" mass="12300">MAERYDKLLTEYFNGTLDKPVASYEVSGWFLEAHRDEYDDVKRVSLIVDNVVYDMLTTFYQNVFKAKYGDRMTSDDLHTTFDRTPTAIRKQKYKVKRKLKEAGL</sequence>
<reference evidence="1 2" key="1">
    <citation type="submission" date="2019-07" db="EMBL/GenBank/DDBJ databases">
        <title>Genome sequence of Weissella cibaria GK1.</title>
        <authorList>
            <person name="Choi H.-J."/>
        </authorList>
    </citation>
    <scope>NUCLEOTIDE SEQUENCE [LARGE SCALE GENOMIC DNA]</scope>
    <source>
        <strain evidence="1 2">GK1</strain>
    </source>
</reference>
<gene>
    <name evidence="1" type="ORF">FO435_10370</name>
</gene>
<dbReference type="RefSeq" id="WP_145464506.1">
    <property type="nucleotide sequence ID" value="NZ_VNHC01000002.1"/>
</dbReference>
<dbReference type="EMBL" id="VNHC01000002">
    <property type="protein sequence ID" value="TVV28253.1"/>
    <property type="molecule type" value="Genomic_DNA"/>
</dbReference>
<organism evidence="1 2">
    <name type="scientific">Weissella cibaria</name>
    <dbReference type="NCBI Taxonomy" id="137591"/>
    <lineage>
        <taxon>Bacteria</taxon>
        <taxon>Bacillati</taxon>
        <taxon>Bacillota</taxon>
        <taxon>Bacilli</taxon>
        <taxon>Lactobacillales</taxon>
        <taxon>Lactobacillaceae</taxon>
        <taxon>Weissella</taxon>
    </lineage>
</organism>
<evidence type="ECO:0000313" key="1">
    <source>
        <dbReference type="EMBL" id="TVV28253.1"/>
    </source>
</evidence>
<comment type="caution">
    <text evidence="1">The sequence shown here is derived from an EMBL/GenBank/DDBJ whole genome shotgun (WGS) entry which is preliminary data.</text>
</comment>
<protein>
    <submittedName>
        <fullName evidence="1">Uncharacterized protein</fullName>
    </submittedName>
</protein>
<proteinExistence type="predicted"/>
<dbReference type="AlphaFoldDB" id="A0A9Q8JLE6"/>
<name>A0A9Q8JLE6_9LACO</name>
<evidence type="ECO:0000313" key="2">
    <source>
        <dbReference type="Proteomes" id="UP000320012"/>
    </source>
</evidence>